<evidence type="ECO:0000313" key="4">
    <source>
        <dbReference type="EMBL" id="MFC4363753.1"/>
    </source>
</evidence>
<accession>A0ABV8V997</accession>
<evidence type="ECO:0000259" key="2">
    <source>
        <dbReference type="Pfam" id="PF00557"/>
    </source>
</evidence>
<keyword evidence="1" id="KW-0732">Signal</keyword>
<dbReference type="InterPro" id="IPR000587">
    <property type="entry name" value="Creatinase_N"/>
</dbReference>
<name>A0ABV8V997_9GAMM</name>
<sequence length="431" mass="46975">MSISKRQLLKLSALAAVAAPLSGLVRADSGGEVPAKPVENTLDDLQDITGSIEKISVQERLARIAKAQRLMRQFKIDALVIEPGSAMLYFTGISWWRSERLTAVIIPREGDIAIVTPFFEEPSVRESMSFGDDVRTWHEHENPFALISGILKDRGIRNGRIGVEATVRYFVVQGLQQAVSGMAITGAESITRGCRMMKSAAEIALMKKANEITLAAYGHVYRQLAVGMTPADVNGLMSSAQAKLGGKGIWTMALFGEASAYPHGSNKPHVIEEGQIVLMDCGCSVEGYQSDISRTFVFGEPSTEQKKVWNLVRKGQSIAFEAAKLGQHAGVVDDAVRKFYEQEGFGPNYKLPGLSHRTGHGIGMDGHEPVNFVKGEQTQLSPGMCFSNEPGIYLPGKFGVRLEDCIYMTNKGPAWFTEPPESLEKPLGKLA</sequence>
<dbReference type="Pfam" id="PF01321">
    <property type="entry name" value="Creatinase_N"/>
    <property type="match status" value="1"/>
</dbReference>
<dbReference type="Gene3D" id="3.90.230.10">
    <property type="entry name" value="Creatinase/methionine aminopeptidase superfamily"/>
    <property type="match status" value="1"/>
</dbReference>
<feature type="chain" id="PRO_5045731122" evidence="1">
    <location>
        <begin position="28"/>
        <end position="431"/>
    </location>
</feature>
<dbReference type="InterPro" id="IPR050659">
    <property type="entry name" value="Peptidase_M24B"/>
</dbReference>
<comment type="caution">
    <text evidence="4">The sequence shown here is derived from an EMBL/GenBank/DDBJ whole genome shotgun (WGS) entry which is preliminary data.</text>
</comment>
<evidence type="ECO:0000259" key="3">
    <source>
        <dbReference type="Pfam" id="PF01321"/>
    </source>
</evidence>
<proteinExistence type="predicted"/>
<dbReference type="InterPro" id="IPR029149">
    <property type="entry name" value="Creatin/AminoP/Spt16_N"/>
</dbReference>
<evidence type="ECO:0000256" key="1">
    <source>
        <dbReference type="SAM" id="SignalP"/>
    </source>
</evidence>
<dbReference type="PROSITE" id="PS51318">
    <property type="entry name" value="TAT"/>
    <property type="match status" value="1"/>
</dbReference>
<feature type="domain" description="Peptidase M24" evidence="2">
    <location>
        <begin position="205"/>
        <end position="409"/>
    </location>
</feature>
<evidence type="ECO:0000313" key="5">
    <source>
        <dbReference type="Proteomes" id="UP001595840"/>
    </source>
</evidence>
<gene>
    <name evidence="4" type="ORF">ACFOX3_15665</name>
</gene>
<dbReference type="PANTHER" id="PTHR46112">
    <property type="entry name" value="AMINOPEPTIDASE"/>
    <property type="match status" value="1"/>
</dbReference>
<organism evidence="4 5">
    <name type="scientific">Simiduia curdlanivorans</name>
    <dbReference type="NCBI Taxonomy" id="1492769"/>
    <lineage>
        <taxon>Bacteria</taxon>
        <taxon>Pseudomonadati</taxon>
        <taxon>Pseudomonadota</taxon>
        <taxon>Gammaproteobacteria</taxon>
        <taxon>Cellvibrionales</taxon>
        <taxon>Cellvibrionaceae</taxon>
        <taxon>Simiduia</taxon>
    </lineage>
</organism>
<dbReference type="PANTHER" id="PTHR46112:SF3">
    <property type="entry name" value="AMINOPEPTIDASE YPDF"/>
    <property type="match status" value="1"/>
</dbReference>
<protein>
    <submittedName>
        <fullName evidence="4">M24 family metallopeptidase</fullName>
    </submittedName>
</protein>
<dbReference type="SUPFAM" id="SSF55920">
    <property type="entry name" value="Creatinase/aminopeptidase"/>
    <property type="match status" value="1"/>
</dbReference>
<dbReference type="RefSeq" id="WP_290261757.1">
    <property type="nucleotide sequence ID" value="NZ_JAUFQG010000004.1"/>
</dbReference>
<dbReference type="EMBL" id="JBHSCX010000020">
    <property type="protein sequence ID" value="MFC4363753.1"/>
    <property type="molecule type" value="Genomic_DNA"/>
</dbReference>
<dbReference type="InterPro" id="IPR006311">
    <property type="entry name" value="TAT_signal"/>
</dbReference>
<dbReference type="SUPFAM" id="SSF53092">
    <property type="entry name" value="Creatinase/prolidase N-terminal domain"/>
    <property type="match status" value="1"/>
</dbReference>
<feature type="signal peptide" evidence="1">
    <location>
        <begin position="1"/>
        <end position="27"/>
    </location>
</feature>
<dbReference type="Pfam" id="PF00557">
    <property type="entry name" value="Peptidase_M24"/>
    <property type="match status" value="1"/>
</dbReference>
<reference evidence="5" key="1">
    <citation type="journal article" date="2019" name="Int. J. Syst. Evol. Microbiol.">
        <title>The Global Catalogue of Microorganisms (GCM) 10K type strain sequencing project: providing services to taxonomists for standard genome sequencing and annotation.</title>
        <authorList>
            <consortium name="The Broad Institute Genomics Platform"/>
            <consortium name="The Broad Institute Genome Sequencing Center for Infectious Disease"/>
            <person name="Wu L."/>
            <person name="Ma J."/>
        </authorList>
    </citation>
    <scope>NUCLEOTIDE SEQUENCE [LARGE SCALE GENOMIC DNA]</scope>
    <source>
        <strain evidence="5">CECT 8570</strain>
    </source>
</reference>
<dbReference type="InterPro" id="IPR036005">
    <property type="entry name" value="Creatinase/aminopeptidase-like"/>
</dbReference>
<dbReference type="InterPro" id="IPR000994">
    <property type="entry name" value="Pept_M24"/>
</dbReference>
<dbReference type="Gene3D" id="3.40.350.10">
    <property type="entry name" value="Creatinase/prolidase N-terminal domain"/>
    <property type="match status" value="1"/>
</dbReference>
<feature type="domain" description="Creatinase N-terminal" evidence="3">
    <location>
        <begin position="63"/>
        <end position="196"/>
    </location>
</feature>
<keyword evidence="5" id="KW-1185">Reference proteome</keyword>
<dbReference type="Proteomes" id="UP001595840">
    <property type="component" value="Unassembled WGS sequence"/>
</dbReference>